<sequence>MCTEHALAQKTLFQSVRNRHYSWFLNRLKHIDCDNQRLLQSVV</sequence>
<accession>A0A0A9CFC0</accession>
<dbReference type="EMBL" id="GBRH01227698">
    <property type="protein sequence ID" value="JAD70197.1"/>
    <property type="molecule type" value="Transcribed_RNA"/>
</dbReference>
<protein>
    <submittedName>
        <fullName evidence="1">Uncharacterized protein</fullName>
    </submittedName>
</protein>
<dbReference type="AlphaFoldDB" id="A0A0A9CFC0"/>
<organism evidence="1">
    <name type="scientific">Arundo donax</name>
    <name type="common">Giant reed</name>
    <name type="synonym">Donax arundinaceus</name>
    <dbReference type="NCBI Taxonomy" id="35708"/>
    <lineage>
        <taxon>Eukaryota</taxon>
        <taxon>Viridiplantae</taxon>
        <taxon>Streptophyta</taxon>
        <taxon>Embryophyta</taxon>
        <taxon>Tracheophyta</taxon>
        <taxon>Spermatophyta</taxon>
        <taxon>Magnoliopsida</taxon>
        <taxon>Liliopsida</taxon>
        <taxon>Poales</taxon>
        <taxon>Poaceae</taxon>
        <taxon>PACMAD clade</taxon>
        <taxon>Arundinoideae</taxon>
        <taxon>Arundineae</taxon>
        <taxon>Arundo</taxon>
    </lineage>
</organism>
<proteinExistence type="predicted"/>
<name>A0A0A9CFC0_ARUDO</name>
<reference evidence="1" key="2">
    <citation type="journal article" date="2015" name="Data Brief">
        <title>Shoot transcriptome of the giant reed, Arundo donax.</title>
        <authorList>
            <person name="Barrero R.A."/>
            <person name="Guerrero F.D."/>
            <person name="Moolhuijzen P."/>
            <person name="Goolsby J.A."/>
            <person name="Tidwell J."/>
            <person name="Bellgard S.E."/>
            <person name="Bellgard M.I."/>
        </authorList>
    </citation>
    <scope>NUCLEOTIDE SEQUENCE</scope>
    <source>
        <tissue evidence="1">Shoot tissue taken approximately 20 cm above the soil surface</tissue>
    </source>
</reference>
<reference evidence="1" key="1">
    <citation type="submission" date="2014-09" db="EMBL/GenBank/DDBJ databases">
        <authorList>
            <person name="Magalhaes I.L.F."/>
            <person name="Oliveira U."/>
            <person name="Santos F.R."/>
            <person name="Vidigal T.H.D.A."/>
            <person name="Brescovit A.D."/>
            <person name="Santos A.J."/>
        </authorList>
    </citation>
    <scope>NUCLEOTIDE SEQUENCE</scope>
    <source>
        <tissue evidence="1">Shoot tissue taken approximately 20 cm above the soil surface</tissue>
    </source>
</reference>
<evidence type="ECO:0000313" key="1">
    <source>
        <dbReference type="EMBL" id="JAD70197.1"/>
    </source>
</evidence>